<organism evidence="1 2">
    <name type="scientific">Loxostege sticticalis</name>
    <name type="common">Beet webworm moth</name>
    <dbReference type="NCBI Taxonomy" id="481309"/>
    <lineage>
        <taxon>Eukaryota</taxon>
        <taxon>Metazoa</taxon>
        <taxon>Ecdysozoa</taxon>
        <taxon>Arthropoda</taxon>
        <taxon>Hexapoda</taxon>
        <taxon>Insecta</taxon>
        <taxon>Pterygota</taxon>
        <taxon>Neoptera</taxon>
        <taxon>Endopterygota</taxon>
        <taxon>Lepidoptera</taxon>
        <taxon>Glossata</taxon>
        <taxon>Ditrysia</taxon>
        <taxon>Pyraloidea</taxon>
        <taxon>Crambidae</taxon>
        <taxon>Pyraustinae</taxon>
        <taxon>Loxostege</taxon>
    </lineage>
</organism>
<dbReference type="EMBL" id="JBEDNZ010000005">
    <property type="protein sequence ID" value="KAL0841893.1"/>
    <property type="molecule type" value="Genomic_DNA"/>
</dbReference>
<sequence length="97" mass="10434">MKSHNRALLANAAVDQYKLAFLPPHLTFKSDDEGTTVSTAAGLDSLVLEVDDHFKLTSFVPLVAFKSDDTGRNRVIAEGLVELVMEVGSWVCISAAA</sequence>
<proteinExistence type="predicted"/>
<gene>
    <name evidence="1" type="ORF">ABMA28_014129</name>
</gene>
<name>A0ABD0TFM9_LOXSC</name>
<evidence type="ECO:0000313" key="2">
    <source>
        <dbReference type="Proteomes" id="UP001549921"/>
    </source>
</evidence>
<accession>A0ABD0TFM9</accession>
<evidence type="ECO:0000313" key="1">
    <source>
        <dbReference type="EMBL" id="KAL0841893.1"/>
    </source>
</evidence>
<dbReference type="Proteomes" id="UP001549921">
    <property type="component" value="Unassembled WGS sequence"/>
</dbReference>
<reference evidence="1 2" key="1">
    <citation type="submission" date="2024-06" db="EMBL/GenBank/DDBJ databases">
        <title>A chromosome-level genome assembly of beet webworm, Loxostege sticticalis.</title>
        <authorList>
            <person name="Zhang Y."/>
        </authorList>
    </citation>
    <scope>NUCLEOTIDE SEQUENCE [LARGE SCALE GENOMIC DNA]</scope>
    <source>
        <strain evidence="1">AQ028</strain>
        <tissue evidence="1">Male pupae</tissue>
    </source>
</reference>
<comment type="caution">
    <text evidence="1">The sequence shown here is derived from an EMBL/GenBank/DDBJ whole genome shotgun (WGS) entry which is preliminary data.</text>
</comment>
<dbReference type="AlphaFoldDB" id="A0ABD0TFM9"/>
<protein>
    <submittedName>
        <fullName evidence="1">Uncharacterized protein</fullName>
    </submittedName>
</protein>